<dbReference type="Proteomes" id="UP001345691">
    <property type="component" value="Unassembled WGS sequence"/>
</dbReference>
<dbReference type="EMBL" id="JAVRRF010000027">
    <property type="protein sequence ID" value="KAK5052991.1"/>
    <property type="molecule type" value="Genomic_DNA"/>
</dbReference>
<comment type="caution">
    <text evidence="2">The sequence shown here is derived from an EMBL/GenBank/DDBJ whole genome shotgun (WGS) entry which is preliminary data.</text>
</comment>
<gene>
    <name evidence="2" type="ORF">LTR69_009561</name>
</gene>
<sequence>MTQDRLPRVLIVGAGAMGIVVGHFLSQAEVQVSFLVRPHRAEALNRPQVLYCYNDNQLKTFKEYTYLTEPAEIINANFDYILITLDAVALMNEVGQNLAKTIGQAVRQTSAKVLLGTVFYDLKPWFLQTSGLSTEQVTNALLFVHAYAKKAVALPVHPPTDQNLLDKADFAYIDSLGPGFVVDDSSPTVAKSFTELYNGCGVSTCAIMPAAQLAVSTLPIFAVFAACQLLDWPKFQDIGSKGETWSLAVAAVKEIQGLRICGELGQQAAEATSEAGLAASLTGMEKVMLPLDLQEFYRYHHGGKVNDQDRELLRACLTNGEAEGNPMSALRELVQRVEQH</sequence>
<dbReference type="InterPro" id="IPR036291">
    <property type="entry name" value="NAD(P)-bd_dom_sf"/>
</dbReference>
<name>A0ABR0J0I1_9EURO</name>
<dbReference type="InterPro" id="IPR013332">
    <property type="entry name" value="KPR_N"/>
</dbReference>
<keyword evidence="3" id="KW-1185">Reference proteome</keyword>
<organism evidence="2 3">
    <name type="scientific">Exophiala sideris</name>
    <dbReference type="NCBI Taxonomy" id="1016849"/>
    <lineage>
        <taxon>Eukaryota</taxon>
        <taxon>Fungi</taxon>
        <taxon>Dikarya</taxon>
        <taxon>Ascomycota</taxon>
        <taxon>Pezizomycotina</taxon>
        <taxon>Eurotiomycetes</taxon>
        <taxon>Chaetothyriomycetidae</taxon>
        <taxon>Chaetothyriales</taxon>
        <taxon>Herpotrichiellaceae</taxon>
        <taxon>Exophiala</taxon>
    </lineage>
</organism>
<feature type="domain" description="Ketopantoate reductase N-terminal" evidence="1">
    <location>
        <begin position="9"/>
        <end position="92"/>
    </location>
</feature>
<evidence type="ECO:0000259" key="1">
    <source>
        <dbReference type="Pfam" id="PF02558"/>
    </source>
</evidence>
<proteinExistence type="predicted"/>
<evidence type="ECO:0000313" key="3">
    <source>
        <dbReference type="Proteomes" id="UP001345691"/>
    </source>
</evidence>
<accession>A0ABR0J0I1</accession>
<dbReference type="Pfam" id="PF02558">
    <property type="entry name" value="ApbA"/>
    <property type="match status" value="1"/>
</dbReference>
<dbReference type="Gene3D" id="3.40.50.720">
    <property type="entry name" value="NAD(P)-binding Rossmann-like Domain"/>
    <property type="match status" value="1"/>
</dbReference>
<reference evidence="2 3" key="1">
    <citation type="submission" date="2023-08" db="EMBL/GenBank/DDBJ databases">
        <title>Black Yeasts Isolated from many extreme environments.</title>
        <authorList>
            <person name="Coleine C."/>
            <person name="Stajich J.E."/>
            <person name="Selbmann L."/>
        </authorList>
    </citation>
    <scope>NUCLEOTIDE SEQUENCE [LARGE SCALE GENOMIC DNA]</scope>
    <source>
        <strain evidence="2 3">CCFEE 6328</strain>
    </source>
</reference>
<protein>
    <recommendedName>
        <fullName evidence="1">Ketopantoate reductase N-terminal domain-containing protein</fullName>
    </recommendedName>
</protein>
<dbReference type="SUPFAM" id="SSF51735">
    <property type="entry name" value="NAD(P)-binding Rossmann-fold domains"/>
    <property type="match status" value="1"/>
</dbReference>
<evidence type="ECO:0000313" key="2">
    <source>
        <dbReference type="EMBL" id="KAK5052991.1"/>
    </source>
</evidence>